<evidence type="ECO:0000256" key="1">
    <source>
        <dbReference type="ARBA" id="ARBA00022884"/>
    </source>
</evidence>
<accession>A0A7I8W0D4</accession>
<dbReference type="EMBL" id="CAJFCJ010000014">
    <property type="protein sequence ID" value="CAD5121312.1"/>
    <property type="molecule type" value="Genomic_DNA"/>
</dbReference>
<dbReference type="Gene3D" id="3.30.160.20">
    <property type="match status" value="3"/>
</dbReference>
<dbReference type="PROSITE" id="PS50137">
    <property type="entry name" value="DS_RBD"/>
    <property type="match status" value="3"/>
</dbReference>
<evidence type="ECO:0000256" key="2">
    <source>
        <dbReference type="PROSITE-ProRule" id="PRU00266"/>
    </source>
</evidence>
<protein>
    <submittedName>
        <fullName evidence="5">DgyrCDS9839</fullName>
    </submittedName>
</protein>
<dbReference type="GO" id="GO:0070578">
    <property type="term" value="C:RISC-loading complex"/>
    <property type="evidence" value="ECO:0007669"/>
    <property type="project" value="TreeGrafter"/>
</dbReference>
<proteinExistence type="predicted"/>
<dbReference type="Pfam" id="PF00035">
    <property type="entry name" value="dsrm"/>
    <property type="match status" value="2"/>
</dbReference>
<evidence type="ECO:0000256" key="3">
    <source>
        <dbReference type="SAM" id="MobiDB-lite"/>
    </source>
</evidence>
<sequence length="346" mass="37856">MANLQGKTPVSYLQELCTKRSITPQYDLIANEGAVHEPVFVFKVSCGEFYGTGRGTSKKKAKHNAASQVLSKMTGVSNVLVASEANKSAENIEETTLTKDTCNKSNSSESRKVVLPSANARSSPATPPPTGSNPVGELQEMAQKNLWSPPIYDYTGEQGPPHQREFICSVRLGKSVEKGLGKSKKMAKRKAAHVMLTAIQTGAITIDPSEDLDCQNSSDPATNYTALKSTKSCPPLQPTMSQKVTQFYQNMRNSSGKQLNSLQDKQLNSVDMQYVNLLKDIASEQRFEVTYVNLDEQGFDGNFQVLLQLSTMPVAVVHGSGVTYELARSEAAHHALQYLKIMTRKT</sequence>
<evidence type="ECO:0000313" key="6">
    <source>
        <dbReference type="Proteomes" id="UP000549394"/>
    </source>
</evidence>
<dbReference type="InterPro" id="IPR014720">
    <property type="entry name" value="dsRBD_dom"/>
</dbReference>
<reference evidence="5 6" key="1">
    <citation type="submission" date="2020-08" db="EMBL/GenBank/DDBJ databases">
        <authorList>
            <person name="Hejnol A."/>
        </authorList>
    </citation>
    <scope>NUCLEOTIDE SEQUENCE [LARGE SCALE GENOMIC DNA]</scope>
</reference>
<dbReference type="CDD" id="cd19864">
    <property type="entry name" value="DSRM_PRKRA-like_rpt3"/>
    <property type="match status" value="1"/>
</dbReference>
<dbReference type="GO" id="GO:0030422">
    <property type="term" value="P:siRNA processing"/>
    <property type="evidence" value="ECO:0007669"/>
    <property type="project" value="TreeGrafter"/>
</dbReference>
<feature type="compositionally biased region" description="Polar residues" evidence="3">
    <location>
        <begin position="98"/>
        <end position="108"/>
    </location>
</feature>
<dbReference type="SUPFAM" id="SSF54768">
    <property type="entry name" value="dsRNA-binding domain-like"/>
    <property type="match status" value="3"/>
</dbReference>
<dbReference type="GO" id="GO:0035197">
    <property type="term" value="F:siRNA binding"/>
    <property type="evidence" value="ECO:0007669"/>
    <property type="project" value="TreeGrafter"/>
</dbReference>
<keyword evidence="6" id="KW-1185">Reference proteome</keyword>
<dbReference type="GO" id="GO:0005737">
    <property type="term" value="C:cytoplasm"/>
    <property type="evidence" value="ECO:0007669"/>
    <property type="project" value="TreeGrafter"/>
</dbReference>
<evidence type="ECO:0000313" key="5">
    <source>
        <dbReference type="EMBL" id="CAD5121312.1"/>
    </source>
</evidence>
<dbReference type="FunFam" id="3.30.160.20:FF:000007">
    <property type="entry name" value="Double-stranded RNA-binding protein Staufen homolog 1"/>
    <property type="match status" value="2"/>
</dbReference>
<feature type="region of interest" description="Disordered" evidence="3">
    <location>
        <begin position="98"/>
        <end position="136"/>
    </location>
</feature>
<feature type="domain" description="DRBM" evidence="4">
    <location>
        <begin position="133"/>
        <end position="201"/>
    </location>
</feature>
<keyword evidence="1 2" id="KW-0694">RNA-binding</keyword>
<comment type="caution">
    <text evidence="5">The sequence shown here is derived from an EMBL/GenBank/DDBJ whole genome shotgun (WGS) entry which is preliminary data.</text>
</comment>
<evidence type="ECO:0000259" key="4">
    <source>
        <dbReference type="PROSITE" id="PS50137"/>
    </source>
</evidence>
<dbReference type="GO" id="GO:0003725">
    <property type="term" value="F:double-stranded RNA binding"/>
    <property type="evidence" value="ECO:0007669"/>
    <property type="project" value="TreeGrafter"/>
</dbReference>
<dbReference type="PANTHER" id="PTHR46205:SF3">
    <property type="entry name" value="LOQUACIOUS, ISOFORM B"/>
    <property type="match status" value="1"/>
</dbReference>
<dbReference type="Proteomes" id="UP000549394">
    <property type="component" value="Unassembled WGS sequence"/>
</dbReference>
<feature type="domain" description="DRBM" evidence="4">
    <location>
        <begin position="273"/>
        <end position="341"/>
    </location>
</feature>
<dbReference type="AlphaFoldDB" id="A0A7I8W0D4"/>
<dbReference type="GO" id="GO:0005634">
    <property type="term" value="C:nucleus"/>
    <property type="evidence" value="ECO:0007669"/>
    <property type="project" value="TreeGrafter"/>
</dbReference>
<gene>
    <name evidence="5" type="ORF">DGYR_LOCUS9281</name>
</gene>
<name>A0A7I8W0D4_9ANNE</name>
<dbReference type="GO" id="GO:0016442">
    <property type="term" value="C:RISC complex"/>
    <property type="evidence" value="ECO:0007669"/>
    <property type="project" value="TreeGrafter"/>
</dbReference>
<dbReference type="SMART" id="SM00358">
    <property type="entry name" value="DSRM"/>
    <property type="match status" value="3"/>
</dbReference>
<dbReference type="PANTHER" id="PTHR46205">
    <property type="entry name" value="LOQUACIOUS, ISOFORM B"/>
    <property type="match status" value="1"/>
</dbReference>
<dbReference type="CDD" id="cd19862">
    <property type="entry name" value="DSRM_PRKRA-like_rpt1"/>
    <property type="match status" value="1"/>
</dbReference>
<dbReference type="InterPro" id="IPR051247">
    <property type="entry name" value="RLC_Component"/>
</dbReference>
<dbReference type="GO" id="GO:0070920">
    <property type="term" value="P:regulation of regulatory ncRNA processing"/>
    <property type="evidence" value="ECO:0007669"/>
    <property type="project" value="TreeGrafter"/>
</dbReference>
<dbReference type="OrthoDB" id="10056847at2759"/>
<organism evidence="5 6">
    <name type="scientific">Dimorphilus gyrociliatus</name>
    <dbReference type="NCBI Taxonomy" id="2664684"/>
    <lineage>
        <taxon>Eukaryota</taxon>
        <taxon>Metazoa</taxon>
        <taxon>Spiralia</taxon>
        <taxon>Lophotrochozoa</taxon>
        <taxon>Annelida</taxon>
        <taxon>Polychaeta</taxon>
        <taxon>Polychaeta incertae sedis</taxon>
        <taxon>Dinophilidae</taxon>
        <taxon>Dimorphilus</taxon>
    </lineage>
</organism>
<feature type="domain" description="DRBM" evidence="4">
    <location>
        <begin position="8"/>
        <end position="75"/>
    </location>
</feature>